<dbReference type="SUPFAM" id="SSF56112">
    <property type="entry name" value="Protein kinase-like (PK-like)"/>
    <property type="match status" value="1"/>
</dbReference>
<dbReference type="CDD" id="cd05154">
    <property type="entry name" value="ACAD10_11_N-like"/>
    <property type="match status" value="1"/>
</dbReference>
<evidence type="ECO:0000313" key="2">
    <source>
        <dbReference type="EMBL" id="MEX1669511.1"/>
    </source>
</evidence>
<dbReference type="Gene3D" id="3.90.1200.10">
    <property type="match status" value="1"/>
</dbReference>
<sequence>MSWEWCEGSLERLQNFLAEQGLTDGPLTTTRIGDGHSNLTYLVSDGKHEMVLRRPPPPPLPVGAHDVLREARLIKALEDSGVPVAKVLAVEDALQVLDVPFYIMEYLAGEVITDVTPASLAIPAQRQFMAETLVDTLVALHKVDWRARGLEGFGKPDGFNARHFKRIKSLIPDDVNLSPAFAELSHWLAANIPMESDACIVHNDFRIGNVMWKATAPTQLLAVLDWELATLGDPLFDLAYFINCYPRHDVARTPTQDLAAAVLEDGYLEPADLIARYVAGSGRDVSNLKWYQVFVDWKLAILYEYSRRRGGDDYYQQIGLVDRFLNAALSSVAT</sequence>
<keyword evidence="3" id="KW-1185">Reference proteome</keyword>
<evidence type="ECO:0000313" key="3">
    <source>
        <dbReference type="Proteomes" id="UP001557485"/>
    </source>
</evidence>
<reference evidence="2 3" key="1">
    <citation type="journal article" date="2011" name="Int. J. Syst. Evol. Microbiol.">
        <title>Zhongshania antarctica gen. nov., sp. nov. and Zhongshania guokunii sp. nov., gammaproteobacteria respectively isolated from coastal attached (fast) ice and surface seawater of the Antarctic.</title>
        <authorList>
            <person name="Li H.J."/>
            <person name="Zhang X.Y."/>
            <person name="Chen C.X."/>
            <person name="Zhang Y.J."/>
            <person name="Gao Z.M."/>
            <person name="Yu Y."/>
            <person name="Chen X.L."/>
            <person name="Chen B."/>
            <person name="Zhang Y.Z."/>
        </authorList>
    </citation>
    <scope>NUCLEOTIDE SEQUENCE [LARGE SCALE GENOMIC DNA]</scope>
    <source>
        <strain evidence="2 3">ZS6-22T</strain>
    </source>
</reference>
<dbReference type="PANTHER" id="PTHR47829">
    <property type="entry name" value="HYDROLASE, PUTATIVE (AFU_ORTHOLOGUE AFUA_1G12880)-RELATED"/>
    <property type="match status" value="1"/>
</dbReference>
<accession>A0ABV3U6G6</accession>
<dbReference type="InterPro" id="IPR052898">
    <property type="entry name" value="ACAD10-like"/>
</dbReference>
<name>A0ABV3U6G6_9GAMM</name>
<dbReference type="InterPro" id="IPR011009">
    <property type="entry name" value="Kinase-like_dom_sf"/>
</dbReference>
<dbReference type="RefSeq" id="WP_368381774.1">
    <property type="nucleotide sequence ID" value="NZ_JBFRYA010000009.1"/>
</dbReference>
<gene>
    <name evidence="2" type="ORF">AB4876_11365</name>
</gene>
<dbReference type="Pfam" id="PF01636">
    <property type="entry name" value="APH"/>
    <property type="match status" value="1"/>
</dbReference>
<dbReference type="Gene3D" id="3.30.200.20">
    <property type="entry name" value="Phosphorylase Kinase, domain 1"/>
    <property type="match status" value="1"/>
</dbReference>
<comment type="caution">
    <text evidence="2">The sequence shown here is derived from an EMBL/GenBank/DDBJ whole genome shotgun (WGS) entry which is preliminary data.</text>
</comment>
<protein>
    <submittedName>
        <fullName evidence="2">Phosphotransferase family protein</fullName>
    </submittedName>
</protein>
<dbReference type="PANTHER" id="PTHR47829:SF1">
    <property type="entry name" value="HAD FAMILY PHOSPHATASE"/>
    <property type="match status" value="1"/>
</dbReference>
<dbReference type="InterPro" id="IPR041726">
    <property type="entry name" value="ACAD10_11_N"/>
</dbReference>
<proteinExistence type="predicted"/>
<dbReference type="EMBL" id="JBFRYA010000009">
    <property type="protein sequence ID" value="MEX1669511.1"/>
    <property type="molecule type" value="Genomic_DNA"/>
</dbReference>
<dbReference type="Proteomes" id="UP001557485">
    <property type="component" value="Unassembled WGS sequence"/>
</dbReference>
<feature type="domain" description="Aminoglycoside phosphotransferase" evidence="1">
    <location>
        <begin position="29"/>
        <end position="267"/>
    </location>
</feature>
<evidence type="ECO:0000259" key="1">
    <source>
        <dbReference type="Pfam" id="PF01636"/>
    </source>
</evidence>
<organism evidence="2 3">
    <name type="scientific">Zhongshania guokunii</name>
    <dbReference type="NCBI Taxonomy" id="641783"/>
    <lineage>
        <taxon>Bacteria</taxon>
        <taxon>Pseudomonadati</taxon>
        <taxon>Pseudomonadota</taxon>
        <taxon>Gammaproteobacteria</taxon>
        <taxon>Cellvibrionales</taxon>
        <taxon>Spongiibacteraceae</taxon>
        <taxon>Zhongshania</taxon>
    </lineage>
</organism>
<dbReference type="InterPro" id="IPR002575">
    <property type="entry name" value="Aminoglycoside_PTrfase"/>
</dbReference>